<evidence type="ECO:0000256" key="1">
    <source>
        <dbReference type="SAM" id="Phobius"/>
    </source>
</evidence>
<dbReference type="EMBL" id="WTYM01000038">
    <property type="protein sequence ID" value="MXO59770.1"/>
    <property type="molecule type" value="Genomic_DNA"/>
</dbReference>
<keyword evidence="4" id="KW-1185">Reference proteome</keyword>
<keyword evidence="2" id="KW-0732">Signal</keyword>
<comment type="caution">
    <text evidence="3">The sequence shown here is derived from an EMBL/GenBank/DDBJ whole genome shotgun (WGS) entry which is preliminary data.</text>
</comment>
<gene>
    <name evidence="3" type="ORF">GRI89_09485</name>
</gene>
<feature type="signal peptide" evidence="2">
    <location>
        <begin position="1"/>
        <end position="26"/>
    </location>
</feature>
<name>A0A6I4SXB5_9SPHN</name>
<dbReference type="AlphaFoldDB" id="A0A6I4SXB5"/>
<feature type="transmembrane region" description="Helical" evidence="1">
    <location>
        <begin position="42"/>
        <end position="63"/>
    </location>
</feature>
<sequence>MKFTKTTLTSLVVAAGLVAAPLTAQAAEARQPSAVSQSEQVSGGGFLAFAGLIAAAIGLIIVLTDDGFDASDLPASP</sequence>
<dbReference type="Proteomes" id="UP000433652">
    <property type="component" value="Unassembled WGS sequence"/>
</dbReference>
<protein>
    <submittedName>
        <fullName evidence="3">Uncharacterized protein</fullName>
    </submittedName>
</protein>
<accession>A0A6I4SXB5</accession>
<keyword evidence="1" id="KW-0812">Transmembrane</keyword>
<keyword evidence="1" id="KW-0472">Membrane</keyword>
<reference evidence="3 4" key="1">
    <citation type="submission" date="2019-12" db="EMBL/GenBank/DDBJ databases">
        <title>Genomic-based taxomic classification of the family Erythrobacteraceae.</title>
        <authorList>
            <person name="Xu L."/>
        </authorList>
    </citation>
    <scope>NUCLEOTIDE SEQUENCE [LARGE SCALE GENOMIC DNA]</scope>
    <source>
        <strain evidence="3 4">MCCC 1K01500</strain>
    </source>
</reference>
<evidence type="ECO:0000256" key="2">
    <source>
        <dbReference type="SAM" id="SignalP"/>
    </source>
</evidence>
<dbReference type="RefSeq" id="WP_159794521.1">
    <property type="nucleotide sequence ID" value="NZ_WTYM01000038.1"/>
</dbReference>
<proteinExistence type="predicted"/>
<evidence type="ECO:0000313" key="4">
    <source>
        <dbReference type="Proteomes" id="UP000433652"/>
    </source>
</evidence>
<organism evidence="3 4">
    <name type="scientific">Croceibacterium salegens</name>
    <dbReference type="NCBI Taxonomy" id="1737568"/>
    <lineage>
        <taxon>Bacteria</taxon>
        <taxon>Pseudomonadati</taxon>
        <taxon>Pseudomonadota</taxon>
        <taxon>Alphaproteobacteria</taxon>
        <taxon>Sphingomonadales</taxon>
        <taxon>Erythrobacteraceae</taxon>
        <taxon>Croceibacterium</taxon>
    </lineage>
</organism>
<feature type="chain" id="PRO_5026002557" evidence="2">
    <location>
        <begin position="27"/>
        <end position="77"/>
    </location>
</feature>
<keyword evidence="1" id="KW-1133">Transmembrane helix</keyword>
<evidence type="ECO:0000313" key="3">
    <source>
        <dbReference type="EMBL" id="MXO59770.1"/>
    </source>
</evidence>